<evidence type="ECO:0000313" key="1">
    <source>
        <dbReference type="EMBL" id="USG67446.1"/>
    </source>
</evidence>
<name>A0ABY4WJX2_9BACL</name>
<evidence type="ECO:0000313" key="2">
    <source>
        <dbReference type="Proteomes" id="UP001056500"/>
    </source>
</evidence>
<dbReference type="RefSeq" id="WP_251874545.1">
    <property type="nucleotide sequence ID" value="NZ_CP098755.1"/>
</dbReference>
<accession>A0ABY4WJX2</accession>
<sequence>MASRKKKVHEASNHNQPSTLIYCGPNLPKLGLNHGNAFIGGMPAHLQEQFAGSQALQQLFVPAEKLDETLKEITKAGSSYHVWFQEALQISKGGVA</sequence>
<dbReference type="Proteomes" id="UP001056500">
    <property type="component" value="Chromosome"/>
</dbReference>
<proteinExistence type="predicted"/>
<protein>
    <submittedName>
        <fullName evidence="1">Uncharacterized protein</fullName>
    </submittedName>
</protein>
<reference evidence="1" key="1">
    <citation type="submission" date="2022-06" db="EMBL/GenBank/DDBJ databases">
        <title>Genome sequencing of Brevibacillus sp. BB3-R1.</title>
        <authorList>
            <person name="Heo J."/>
            <person name="Lee D."/>
            <person name="Won M."/>
            <person name="Han B.-H."/>
            <person name="Hong S.-B."/>
            <person name="Kwon S.-W."/>
        </authorList>
    </citation>
    <scope>NUCLEOTIDE SEQUENCE</scope>
    <source>
        <strain evidence="1">BB3-R1</strain>
    </source>
</reference>
<gene>
    <name evidence="1" type="ORF">NDK47_09280</name>
</gene>
<organism evidence="1 2">
    <name type="scientific">Brevibacillus ruminantium</name>
    <dbReference type="NCBI Taxonomy" id="2950604"/>
    <lineage>
        <taxon>Bacteria</taxon>
        <taxon>Bacillati</taxon>
        <taxon>Bacillota</taxon>
        <taxon>Bacilli</taxon>
        <taxon>Bacillales</taxon>
        <taxon>Paenibacillaceae</taxon>
        <taxon>Brevibacillus</taxon>
    </lineage>
</organism>
<keyword evidence="2" id="KW-1185">Reference proteome</keyword>
<dbReference type="EMBL" id="CP098755">
    <property type="protein sequence ID" value="USG67446.1"/>
    <property type="molecule type" value="Genomic_DNA"/>
</dbReference>